<reference evidence="1 2" key="1">
    <citation type="submission" date="2024-07" db="EMBL/GenBank/DDBJ databases">
        <title>The genome sequence of type strain Sediminicola luteus GDMCC 1.2596T.</title>
        <authorList>
            <person name="Liu Y."/>
        </authorList>
    </citation>
    <scope>NUCLEOTIDE SEQUENCE [LARGE SCALE GENOMIC DNA]</scope>
    <source>
        <strain evidence="1 2">GDMCC 1.2596</strain>
    </source>
</reference>
<organism evidence="1 2">
    <name type="scientific">Sediminicola luteus</name>
    <dbReference type="NCBI Taxonomy" id="319238"/>
    <lineage>
        <taxon>Bacteria</taxon>
        <taxon>Pseudomonadati</taxon>
        <taxon>Bacteroidota</taxon>
        <taxon>Flavobacteriia</taxon>
        <taxon>Flavobacteriales</taxon>
        <taxon>Flavobacteriaceae</taxon>
        <taxon>Sediminicola</taxon>
    </lineage>
</organism>
<name>A0ABV2TX95_9FLAO</name>
<sequence>MSWDIVLFNSKQKINSVAELDENQLVSTDFSGILESSFDRINKKDNHREIVGTGFTIDFFTDNEQSSNFMLSLYGENGIYALIELAKKHNWQIYDSGIDGMVDLENPEKNGFKNHRKYVEQIMNGQS</sequence>
<keyword evidence="2" id="KW-1185">Reference proteome</keyword>
<accession>A0ABV2TX95</accession>
<protein>
    <submittedName>
        <fullName evidence="1">Uncharacterized protein</fullName>
    </submittedName>
</protein>
<comment type="caution">
    <text evidence="1">The sequence shown here is derived from an EMBL/GenBank/DDBJ whole genome shotgun (WGS) entry which is preliminary data.</text>
</comment>
<dbReference type="RefSeq" id="WP_354618706.1">
    <property type="nucleotide sequence ID" value="NZ_JBEWYP010000006.1"/>
</dbReference>
<gene>
    <name evidence="1" type="ORF">ABXZ32_10885</name>
</gene>
<evidence type="ECO:0000313" key="1">
    <source>
        <dbReference type="EMBL" id="MET7029905.1"/>
    </source>
</evidence>
<evidence type="ECO:0000313" key="2">
    <source>
        <dbReference type="Proteomes" id="UP001549773"/>
    </source>
</evidence>
<dbReference type="EMBL" id="JBEWYP010000006">
    <property type="protein sequence ID" value="MET7029905.1"/>
    <property type="molecule type" value="Genomic_DNA"/>
</dbReference>
<dbReference type="Proteomes" id="UP001549773">
    <property type="component" value="Unassembled WGS sequence"/>
</dbReference>
<proteinExistence type="predicted"/>